<name>A0A7D5L820_9EURY</name>
<sequence>MLVAGMGMDAVSTECPRCRTAFDGVSEVDRHGMPGVGTGDSLYGGSVTCDRCGAEFEVYYYP</sequence>
<accession>A0A7D5L820</accession>
<keyword evidence="2" id="KW-1185">Reference proteome</keyword>
<dbReference type="KEGG" id="halu:HUG12_00825"/>
<evidence type="ECO:0000313" key="1">
    <source>
        <dbReference type="EMBL" id="QLG60228.1"/>
    </source>
</evidence>
<dbReference type="AlphaFoldDB" id="A0A7D5L820"/>
<proteinExistence type="predicted"/>
<organism evidence="1 2">
    <name type="scientific">Halorarum salinum</name>
    <dbReference type="NCBI Taxonomy" id="2743089"/>
    <lineage>
        <taxon>Archaea</taxon>
        <taxon>Methanobacteriati</taxon>
        <taxon>Methanobacteriota</taxon>
        <taxon>Stenosarchaea group</taxon>
        <taxon>Halobacteria</taxon>
        <taxon>Halobacteriales</taxon>
        <taxon>Haloferacaceae</taxon>
        <taxon>Halorarum</taxon>
    </lineage>
</organism>
<gene>
    <name evidence="1" type="ORF">HUG12_00825</name>
</gene>
<reference evidence="1 2" key="1">
    <citation type="submission" date="2020-06" db="EMBL/GenBank/DDBJ databases">
        <title>NJ-3-1, isolated from saline soil.</title>
        <authorList>
            <person name="Cui H.L."/>
            <person name="Shi X."/>
        </authorList>
    </citation>
    <scope>NUCLEOTIDE SEQUENCE [LARGE SCALE GENOMIC DNA]</scope>
    <source>
        <strain evidence="1 2">NJ-3-1</strain>
    </source>
</reference>
<dbReference type="Proteomes" id="UP000509626">
    <property type="component" value="Chromosome"/>
</dbReference>
<evidence type="ECO:0000313" key="2">
    <source>
        <dbReference type="Proteomes" id="UP000509626"/>
    </source>
</evidence>
<protein>
    <submittedName>
        <fullName evidence="1">Uncharacterized protein</fullName>
    </submittedName>
</protein>
<dbReference type="EMBL" id="CP058579">
    <property type="protein sequence ID" value="QLG60228.1"/>
    <property type="molecule type" value="Genomic_DNA"/>
</dbReference>